<name>A0A5E4UYW2_9BURK</name>
<dbReference type="AlphaFoldDB" id="A0A5E4UYW2"/>
<organism evidence="1 2">
    <name type="scientific">Pandoraea eparura</name>
    <dbReference type="NCBI Taxonomy" id="2508291"/>
    <lineage>
        <taxon>Bacteria</taxon>
        <taxon>Pseudomonadati</taxon>
        <taxon>Pseudomonadota</taxon>
        <taxon>Betaproteobacteria</taxon>
        <taxon>Burkholderiales</taxon>
        <taxon>Burkholderiaceae</taxon>
        <taxon>Pandoraea</taxon>
    </lineage>
</organism>
<keyword evidence="2" id="KW-1185">Reference proteome</keyword>
<dbReference type="EMBL" id="CABPSH010000004">
    <property type="protein sequence ID" value="VVE04723.1"/>
    <property type="molecule type" value="Genomic_DNA"/>
</dbReference>
<dbReference type="Proteomes" id="UP000400981">
    <property type="component" value="Unassembled WGS sequence"/>
</dbReference>
<reference evidence="1 2" key="1">
    <citation type="submission" date="2019-08" db="EMBL/GenBank/DDBJ databases">
        <authorList>
            <person name="Peeters C."/>
        </authorList>
    </citation>
    <scope>NUCLEOTIDE SEQUENCE [LARGE SCALE GENOMIC DNA]</scope>
    <source>
        <strain evidence="1 2">LMG 31012</strain>
    </source>
</reference>
<proteinExistence type="predicted"/>
<protein>
    <submittedName>
        <fullName evidence="1">Sorbosone dehydrogenase</fullName>
    </submittedName>
</protein>
<accession>A0A5E4UYW2</accession>
<evidence type="ECO:0000313" key="1">
    <source>
        <dbReference type="EMBL" id="VVE04723.1"/>
    </source>
</evidence>
<gene>
    <name evidence="1" type="ORF">PEP31012_02307</name>
</gene>
<evidence type="ECO:0000313" key="2">
    <source>
        <dbReference type="Proteomes" id="UP000400981"/>
    </source>
</evidence>
<sequence>MRRFPDGWQRLIRPRWSAHIAARAIRFVTLARHARWFLSGARALTPWLTAARGAPRIERLALPLGLHVEVFSDRVPGALGVTLGAKGTLFVGSRAQGVVYDTTLEPSRVTCAIP</sequence>